<proteinExistence type="predicted"/>
<reference evidence="1" key="2">
    <citation type="submission" date="2017-10" db="EMBL/GenBank/DDBJ databases">
        <title>Ladona fulva Genome sequencing and assembly.</title>
        <authorList>
            <person name="Murali S."/>
            <person name="Richards S."/>
            <person name="Bandaranaike D."/>
            <person name="Bellair M."/>
            <person name="Blankenburg K."/>
            <person name="Chao H."/>
            <person name="Dinh H."/>
            <person name="Doddapaneni H."/>
            <person name="Dugan-Rocha S."/>
            <person name="Elkadiri S."/>
            <person name="Gnanaolivu R."/>
            <person name="Hernandez B."/>
            <person name="Skinner E."/>
            <person name="Javaid M."/>
            <person name="Lee S."/>
            <person name="Li M."/>
            <person name="Ming W."/>
            <person name="Munidasa M."/>
            <person name="Muniz J."/>
            <person name="Nguyen L."/>
            <person name="Hughes D."/>
            <person name="Osuji N."/>
            <person name="Pu L.-L."/>
            <person name="Puazo M."/>
            <person name="Qu C."/>
            <person name="Quiroz J."/>
            <person name="Raj R."/>
            <person name="Weissenberger G."/>
            <person name="Xin Y."/>
            <person name="Zou X."/>
            <person name="Han Y."/>
            <person name="Worley K."/>
            <person name="Muzny D."/>
            <person name="Gibbs R."/>
        </authorList>
    </citation>
    <scope>NUCLEOTIDE SEQUENCE</scope>
    <source>
        <strain evidence="1">Sampled in the wild</strain>
    </source>
</reference>
<dbReference type="AlphaFoldDB" id="A0A8K0K544"/>
<dbReference type="EMBL" id="KZ308377">
    <property type="protein sequence ID" value="KAG8228564.1"/>
    <property type="molecule type" value="Genomic_DNA"/>
</dbReference>
<dbReference type="Gene3D" id="3.20.20.370">
    <property type="entry name" value="Glycoside hydrolase/deacetylase"/>
    <property type="match status" value="1"/>
</dbReference>
<dbReference type="OrthoDB" id="504708at2759"/>
<protein>
    <submittedName>
        <fullName evidence="1">Uncharacterized protein</fullName>
    </submittedName>
</protein>
<reference evidence="1" key="1">
    <citation type="submission" date="2013-04" db="EMBL/GenBank/DDBJ databases">
        <authorList>
            <person name="Qu J."/>
            <person name="Murali S.C."/>
            <person name="Bandaranaike D."/>
            <person name="Bellair M."/>
            <person name="Blankenburg K."/>
            <person name="Chao H."/>
            <person name="Dinh H."/>
            <person name="Doddapaneni H."/>
            <person name="Downs B."/>
            <person name="Dugan-Rocha S."/>
            <person name="Elkadiri S."/>
            <person name="Gnanaolivu R.D."/>
            <person name="Hernandez B."/>
            <person name="Javaid M."/>
            <person name="Jayaseelan J.C."/>
            <person name="Lee S."/>
            <person name="Li M."/>
            <person name="Ming W."/>
            <person name="Munidasa M."/>
            <person name="Muniz J."/>
            <person name="Nguyen L."/>
            <person name="Ongeri F."/>
            <person name="Osuji N."/>
            <person name="Pu L.-L."/>
            <person name="Puazo M."/>
            <person name="Qu C."/>
            <person name="Quiroz J."/>
            <person name="Raj R."/>
            <person name="Weissenberger G."/>
            <person name="Xin Y."/>
            <person name="Zou X."/>
            <person name="Han Y."/>
            <person name="Richards S."/>
            <person name="Worley K."/>
            <person name="Muzny D."/>
            <person name="Gibbs R."/>
        </authorList>
    </citation>
    <scope>NUCLEOTIDE SEQUENCE</scope>
    <source>
        <strain evidence="1">Sampled in the wild</strain>
    </source>
</reference>
<dbReference type="Proteomes" id="UP000792457">
    <property type="component" value="Unassembled WGS sequence"/>
</dbReference>
<dbReference type="PANTHER" id="PTHR45985:SF8">
    <property type="entry name" value="CHITIN DEACETYLASE-LIKE 9, ISOFORM A"/>
    <property type="match status" value="1"/>
</dbReference>
<name>A0A8K0K544_LADFU</name>
<dbReference type="PANTHER" id="PTHR45985">
    <property type="match status" value="1"/>
</dbReference>
<comment type="caution">
    <text evidence="1">The sequence shown here is derived from an EMBL/GenBank/DDBJ whole genome shotgun (WGS) entry which is preliminary data.</text>
</comment>
<dbReference type="InterPro" id="IPR052740">
    <property type="entry name" value="CE4"/>
</dbReference>
<gene>
    <name evidence="1" type="ORF">J437_LFUL008642</name>
</gene>
<sequence>MKQNNIEWDCSWGTSQYVDPPVWPYTLDFPSPQDCPVPPCPKSTFPGIWVVPMIDWFNEDDIPCSMADACPM</sequence>
<evidence type="ECO:0000313" key="2">
    <source>
        <dbReference type="Proteomes" id="UP000792457"/>
    </source>
</evidence>
<keyword evidence="2" id="KW-1185">Reference proteome</keyword>
<evidence type="ECO:0000313" key="1">
    <source>
        <dbReference type="EMBL" id="KAG8228564.1"/>
    </source>
</evidence>
<accession>A0A8K0K544</accession>
<organism evidence="1 2">
    <name type="scientific">Ladona fulva</name>
    <name type="common">Scarce chaser dragonfly</name>
    <name type="synonym">Libellula fulva</name>
    <dbReference type="NCBI Taxonomy" id="123851"/>
    <lineage>
        <taxon>Eukaryota</taxon>
        <taxon>Metazoa</taxon>
        <taxon>Ecdysozoa</taxon>
        <taxon>Arthropoda</taxon>
        <taxon>Hexapoda</taxon>
        <taxon>Insecta</taxon>
        <taxon>Pterygota</taxon>
        <taxon>Palaeoptera</taxon>
        <taxon>Odonata</taxon>
        <taxon>Epiprocta</taxon>
        <taxon>Anisoptera</taxon>
        <taxon>Libelluloidea</taxon>
        <taxon>Libellulidae</taxon>
        <taxon>Ladona</taxon>
    </lineage>
</organism>